<evidence type="ECO:0000313" key="7">
    <source>
        <dbReference type="Proteomes" id="UP000509448"/>
    </source>
</evidence>
<evidence type="ECO:0000256" key="2">
    <source>
        <dbReference type="ARBA" id="ARBA00034617"/>
    </source>
</evidence>
<dbReference type="InterPro" id="IPR002789">
    <property type="entry name" value="HerA_central"/>
</dbReference>
<gene>
    <name evidence="6" type="ORF">NAS2_1575</name>
</gene>
<dbReference type="PANTHER" id="PTHR42957">
    <property type="entry name" value="HELICASE MJ1565-RELATED"/>
    <property type="match status" value="1"/>
</dbReference>
<dbReference type="AlphaFoldDB" id="A0A4P2VIH0"/>
<evidence type="ECO:0000256" key="1">
    <source>
        <dbReference type="ARBA" id="ARBA00007816"/>
    </source>
</evidence>
<keyword evidence="6" id="KW-0378">Hydrolase</keyword>
<feature type="domain" description="Helicase HerA central" evidence="5">
    <location>
        <begin position="157"/>
        <end position="278"/>
    </location>
</feature>
<comment type="catalytic activity">
    <reaction evidence="2">
        <text>Couples ATP hydrolysis with the unwinding of duplex DNA by translocating in the 3'-5' direction.</text>
        <dbReference type="EC" id="5.6.2.4"/>
    </reaction>
</comment>
<reference evidence="6 7" key="1">
    <citation type="journal article" date="2019" name="ISME J.">
        <title>Isolation and characterization of a thermophilic sulfur- and iron-reducing thaumarchaeote from a terrestrial acidic hot spring.</title>
        <authorList>
            <person name="Kato S."/>
            <person name="Itoh T."/>
            <person name="Yuki M."/>
            <person name="Nagamori M."/>
            <person name="Ohnishi M."/>
            <person name="Uematsu K."/>
            <person name="Suzuki K."/>
            <person name="Takashina T."/>
            <person name="Ohkuma M."/>
        </authorList>
    </citation>
    <scope>NUCLEOTIDE SEQUENCE [LARGE SCALE GENOMIC DNA]</scope>
    <source>
        <strain evidence="6 7">NAS-02</strain>
    </source>
</reference>
<proteinExistence type="inferred from homology"/>
<dbReference type="SUPFAM" id="SSF52540">
    <property type="entry name" value="P-loop containing nucleoside triphosphate hydrolases"/>
    <property type="match status" value="1"/>
</dbReference>
<evidence type="ECO:0000313" key="6">
    <source>
        <dbReference type="EMBL" id="BBE42952.1"/>
    </source>
</evidence>
<keyword evidence="7" id="KW-1185">Reference proteome</keyword>
<dbReference type="PANTHER" id="PTHR42957:SF1">
    <property type="entry name" value="HELICASE MJ1565-RELATED"/>
    <property type="match status" value="1"/>
</dbReference>
<dbReference type="InterPro" id="IPR027417">
    <property type="entry name" value="P-loop_NTPase"/>
</dbReference>
<evidence type="ECO:0000256" key="4">
    <source>
        <dbReference type="ARBA" id="ARBA00048988"/>
    </source>
</evidence>
<dbReference type="OrthoDB" id="6931at2157"/>
<comment type="catalytic activity">
    <reaction evidence="4">
        <text>ATP + H2O = ADP + phosphate + H(+)</text>
        <dbReference type="Rhea" id="RHEA:13065"/>
        <dbReference type="ChEBI" id="CHEBI:15377"/>
        <dbReference type="ChEBI" id="CHEBI:15378"/>
        <dbReference type="ChEBI" id="CHEBI:30616"/>
        <dbReference type="ChEBI" id="CHEBI:43474"/>
        <dbReference type="ChEBI" id="CHEBI:456216"/>
        <dbReference type="EC" id="5.6.2.4"/>
    </reaction>
</comment>
<dbReference type="InterPro" id="IPR008571">
    <property type="entry name" value="HerA-like"/>
</dbReference>
<dbReference type="EMBL" id="AP018732">
    <property type="protein sequence ID" value="BBE42952.1"/>
    <property type="molecule type" value="Genomic_DNA"/>
</dbReference>
<evidence type="ECO:0000256" key="3">
    <source>
        <dbReference type="ARBA" id="ARBA00048954"/>
    </source>
</evidence>
<evidence type="ECO:0000259" key="5">
    <source>
        <dbReference type="Pfam" id="PF01935"/>
    </source>
</evidence>
<sequence>MRVLSKRGDEILLISEGEEISRGDYVRVTDGHGRPSLLAQVYEVEYFDVPGIEEDLLRDLLLDGIMVSSPDPEYASITRRVKDVRLIKCKVRGTMAGAELSPEADWLPSRATGRVERIPGAELSSIIGGNGPSLNVGKTLDGHQLGIPLSALDGSLTLILGKKGSGKSHLAKLLVSGLVENGAYAVVFDINNEYVGIARNREGEPSHIARRVYPLEPGGSLRFNLKYLGRNVMADVLRNVLNLPATSTREFLRIWGLLESSGRLTFEQLGEYMERWRANDMIRDALLSRYYSLASTRLITDEPGFRFEDFFADVESEGGGGALVVMLAKASALARRVVVEVMLAKISELLHARAIPPIFILAEEAHLYVRDTYWEDLITRMRHYGAFTIFVTNQPDALKDMVYRQADNIFMFNYTNDKDVEFIARYSATDAETLSGILPTLRKGRALMLGKATSWLPIVVDVDDADFQALGQTRSFFSGLGRRPVVGQRTAY</sequence>
<name>A0A4P2VIH0_9ARCH</name>
<dbReference type="GO" id="GO:0043138">
    <property type="term" value="F:3'-5' DNA helicase activity"/>
    <property type="evidence" value="ECO:0007669"/>
    <property type="project" value="UniProtKB-EC"/>
</dbReference>
<comment type="similarity">
    <text evidence="1">Belongs to the HerA family.</text>
</comment>
<keyword evidence="6" id="KW-0347">Helicase</keyword>
<organism evidence="6 7">
    <name type="scientific">Conexivisphaera calida</name>
    <dbReference type="NCBI Taxonomy" id="1874277"/>
    <lineage>
        <taxon>Archaea</taxon>
        <taxon>Nitrososphaerota</taxon>
        <taxon>Conexivisphaeria</taxon>
        <taxon>Conexivisphaerales</taxon>
        <taxon>Conexivisphaeraceae</taxon>
        <taxon>Conexivisphaera</taxon>
    </lineage>
</organism>
<dbReference type="GO" id="GO:0043139">
    <property type="term" value="F:5'-3' DNA helicase activity"/>
    <property type="evidence" value="ECO:0007669"/>
    <property type="project" value="UniProtKB-EC"/>
</dbReference>
<dbReference type="Pfam" id="PF01935">
    <property type="entry name" value="DUF87"/>
    <property type="match status" value="1"/>
</dbReference>
<dbReference type="KEGG" id="ccai:NAS2_1575"/>
<comment type="catalytic activity">
    <reaction evidence="3">
        <text>ATP + H2O = ADP + phosphate + H(+)</text>
        <dbReference type="Rhea" id="RHEA:13065"/>
        <dbReference type="ChEBI" id="CHEBI:15377"/>
        <dbReference type="ChEBI" id="CHEBI:15378"/>
        <dbReference type="ChEBI" id="CHEBI:30616"/>
        <dbReference type="ChEBI" id="CHEBI:43474"/>
        <dbReference type="ChEBI" id="CHEBI:456216"/>
        <dbReference type="EC" id="5.6.2.3"/>
    </reaction>
</comment>
<accession>A0A4P2VIH0</accession>
<protein>
    <submittedName>
        <fullName evidence="6">Bipolar DNA helicase HerA</fullName>
    </submittedName>
</protein>
<dbReference type="Proteomes" id="UP000509448">
    <property type="component" value="Chromosome"/>
</dbReference>
<keyword evidence="6" id="KW-0067">ATP-binding</keyword>
<keyword evidence="6" id="KW-0547">Nucleotide-binding</keyword>
<dbReference type="Gene3D" id="3.40.50.300">
    <property type="entry name" value="P-loop containing nucleotide triphosphate hydrolases"/>
    <property type="match status" value="2"/>
</dbReference>